<dbReference type="EMBL" id="QGKW02001940">
    <property type="protein sequence ID" value="KAF2554822.1"/>
    <property type="molecule type" value="Genomic_DNA"/>
</dbReference>
<proteinExistence type="predicted"/>
<name>A0A8S9HF35_BRACR</name>
<evidence type="ECO:0000313" key="1">
    <source>
        <dbReference type="EMBL" id="KAF2554822.1"/>
    </source>
</evidence>
<comment type="caution">
    <text evidence="1">The sequence shown here is derived from an EMBL/GenBank/DDBJ whole genome shotgun (WGS) entry which is preliminary data.</text>
</comment>
<dbReference type="AlphaFoldDB" id="A0A8S9HF35"/>
<accession>A0A8S9HF35</accession>
<reference evidence="1" key="1">
    <citation type="submission" date="2019-12" db="EMBL/GenBank/DDBJ databases">
        <title>Genome sequencing and annotation of Brassica cretica.</title>
        <authorList>
            <person name="Studholme D.J."/>
            <person name="Sarris P.F."/>
        </authorList>
    </citation>
    <scope>NUCLEOTIDE SEQUENCE</scope>
    <source>
        <strain evidence="1">PFS-001/15</strain>
        <tissue evidence="1">Leaf</tissue>
    </source>
</reference>
<sequence length="169" mass="19719">MESCVFHKTMAIIIEEGLCKAAKQVLITQLWCHLCTNNWYQSGHLCYWCDHEGEDVHDCSMQKTNMLKDGRYGHWKVRMKLLVRGINEAVWIAMKTGWEEPTIFTAEGKKPKPKEPRQGVVRERVNQEACGVVETMWMQVADLAWDKLEEQVYTVEKRQEINLGSKFMP</sequence>
<gene>
    <name evidence="1" type="ORF">F2Q68_00013347</name>
</gene>
<protein>
    <submittedName>
        <fullName evidence="1">Uncharacterized protein</fullName>
    </submittedName>
</protein>
<dbReference type="Proteomes" id="UP000712281">
    <property type="component" value="Unassembled WGS sequence"/>
</dbReference>
<organism evidence="1 2">
    <name type="scientific">Brassica cretica</name>
    <name type="common">Mustard</name>
    <dbReference type="NCBI Taxonomy" id="69181"/>
    <lineage>
        <taxon>Eukaryota</taxon>
        <taxon>Viridiplantae</taxon>
        <taxon>Streptophyta</taxon>
        <taxon>Embryophyta</taxon>
        <taxon>Tracheophyta</taxon>
        <taxon>Spermatophyta</taxon>
        <taxon>Magnoliopsida</taxon>
        <taxon>eudicotyledons</taxon>
        <taxon>Gunneridae</taxon>
        <taxon>Pentapetalae</taxon>
        <taxon>rosids</taxon>
        <taxon>malvids</taxon>
        <taxon>Brassicales</taxon>
        <taxon>Brassicaceae</taxon>
        <taxon>Brassiceae</taxon>
        <taxon>Brassica</taxon>
    </lineage>
</organism>
<evidence type="ECO:0000313" key="2">
    <source>
        <dbReference type="Proteomes" id="UP000712281"/>
    </source>
</evidence>